<dbReference type="InterPro" id="IPR014001">
    <property type="entry name" value="Helicase_ATP-bd"/>
</dbReference>
<feature type="domain" description="Helicase ATP-binding" evidence="4">
    <location>
        <begin position="413"/>
        <end position="663"/>
    </location>
</feature>
<dbReference type="SMART" id="SM00490">
    <property type="entry name" value="HELICc"/>
    <property type="match status" value="1"/>
</dbReference>
<dbReference type="EMBL" id="BEGY01000149">
    <property type="protein sequence ID" value="GAX85084.1"/>
    <property type="molecule type" value="Genomic_DNA"/>
</dbReference>
<feature type="region of interest" description="Disordered" evidence="3">
    <location>
        <begin position="1"/>
        <end position="160"/>
    </location>
</feature>
<dbReference type="InterPro" id="IPR027417">
    <property type="entry name" value="P-loop_NTPase"/>
</dbReference>
<dbReference type="PANTHER" id="PTHR10799">
    <property type="entry name" value="SNF2/RAD54 HELICASE FAMILY"/>
    <property type="match status" value="1"/>
</dbReference>
<dbReference type="InterPro" id="IPR001650">
    <property type="entry name" value="Helicase_C-like"/>
</dbReference>
<feature type="compositionally biased region" description="Polar residues" evidence="3">
    <location>
        <begin position="123"/>
        <end position="148"/>
    </location>
</feature>
<organism evidence="6 7">
    <name type="scientific">Chlamydomonas eustigma</name>
    <dbReference type="NCBI Taxonomy" id="1157962"/>
    <lineage>
        <taxon>Eukaryota</taxon>
        <taxon>Viridiplantae</taxon>
        <taxon>Chlorophyta</taxon>
        <taxon>core chlorophytes</taxon>
        <taxon>Chlorophyceae</taxon>
        <taxon>CS clade</taxon>
        <taxon>Chlamydomonadales</taxon>
        <taxon>Chlamydomonadaceae</taxon>
        <taxon>Chlamydomonas</taxon>
    </lineage>
</organism>
<proteinExistence type="predicted"/>
<keyword evidence="1" id="KW-0378">Hydrolase</keyword>
<evidence type="ECO:0000256" key="2">
    <source>
        <dbReference type="SAM" id="Coils"/>
    </source>
</evidence>
<dbReference type="Gene3D" id="3.40.50.300">
    <property type="entry name" value="P-loop containing nucleotide triphosphate hydrolases"/>
    <property type="match status" value="1"/>
</dbReference>
<feature type="coiled-coil region" evidence="2">
    <location>
        <begin position="211"/>
        <end position="238"/>
    </location>
</feature>
<comment type="caution">
    <text evidence="6">The sequence shown here is derived from an EMBL/GenBank/DDBJ whole genome shotgun (WGS) entry which is preliminary data.</text>
</comment>
<evidence type="ECO:0000256" key="1">
    <source>
        <dbReference type="ARBA" id="ARBA00022801"/>
    </source>
</evidence>
<feature type="region of interest" description="Disordered" evidence="3">
    <location>
        <begin position="1030"/>
        <end position="1053"/>
    </location>
</feature>
<dbReference type="SUPFAM" id="SSF52540">
    <property type="entry name" value="P-loop containing nucleoside triphosphate hydrolases"/>
    <property type="match status" value="2"/>
</dbReference>
<sequence>MSGAASHENGGASQEDSFHGQGTRLPFDQYHGQVGTHANQGSYNQVQQPSSNGMFSSYSFGGNSSHAGSGQSNFNSSTMIPSGNPTSMPAQPGQFGGDQEPSSKRQRQVGPGESMNGAYPEHANNSMNGNSIPQQQQQHRQPGPTSSEVFMFSRPGGAQNPGVRPITQTHSQNTNNMIGMQNNMNAASNASNLLASQSNNALQQLLAMASQPNLQKQLQQQQQQQNQMQQQIQNQFNLQLGAAAQLLNNKRLEGIQSRPLQHSNMYTNLLNGGLGGGGLSSGNNLVNTMLQQQHQPGISPMMQQLLLQRQQQLQLQQQQAALQQQAEPEEEDKEEDILAKVGKISDKLRSMLGKGVSDRFAGTDEEAAAAAAEGASSLSQPLVKREHLIEACGQVAGTLKSYQLVGINFLMMLHKSESVGGAILADEMGLGKTAQTISFLGVLRTLCNVKSPHLIICPASLIQNWAREFRQWCPGMRIILYHGKDRDSVRQALQRWRKRVRLAYKEGTITELPPGMTIHEDDEVLDEAADAQRYDDEFDEAPDYGDEEEEELQDPAWDDSRPVGGLVLPGETSGEAAFDIMITTYTLFEREGGYKHDRSFLQKWKWSYLVADEAHALKNRSSIRTRKLRKLAVCCENRILLTGTPLQNSLEELRALLEFLMPSLFIEPGHENEDDTVSMKKLDEDEQAARVDRYKALLAPFILRRLKSEVATQLVPKKHIVEEVEMTPAQSKLYKAAVESMRREVAAATTVVTTAKPRGRPKKVQSSGAAAAGPETNLLVAKLGSQRVNNIFTHLRKVAQHPLLVRNIYTDAQVDKMADIASSHGLFSGNCTFDRVQKELLSYSDHQLHVFSSTWPAFMSEFILDSSALMSSAKVRSLDELLPRLFAQGSKVLLFSQWTMTLDLLEWYMNLKGFSYVRLDGSTQVEDRLSIVDKFNDPSKGVFVFLLSTRAGGQGLNLTGADVVVLHDVDFNPQVDRQAEDRCHRLGQTKPVTVYRMVTKSTVDQNVLSIAERKLALDAAVLNDVTITGGDEESGAAEVDPGKPKRGRPGLDSKEVRHMGAILSALLSEE</sequence>
<dbReference type="InterPro" id="IPR038718">
    <property type="entry name" value="SNF2-like_sf"/>
</dbReference>
<name>A0A250XPS2_9CHLO</name>
<dbReference type="CDD" id="cd17919">
    <property type="entry name" value="DEXHc_Snf"/>
    <property type="match status" value="1"/>
</dbReference>
<feature type="compositionally biased region" description="Polar residues" evidence="3">
    <location>
        <begin position="36"/>
        <end position="89"/>
    </location>
</feature>
<dbReference type="STRING" id="1157962.A0A250XPS2"/>
<dbReference type="InterPro" id="IPR000330">
    <property type="entry name" value="SNF2_N"/>
</dbReference>
<dbReference type="SMART" id="SM00487">
    <property type="entry name" value="DEXDc"/>
    <property type="match status" value="1"/>
</dbReference>
<keyword evidence="7" id="KW-1185">Reference proteome</keyword>
<evidence type="ECO:0000256" key="3">
    <source>
        <dbReference type="SAM" id="MobiDB-lite"/>
    </source>
</evidence>
<protein>
    <submittedName>
        <fullName evidence="6">Uncharacterized protein</fullName>
    </submittedName>
</protein>
<reference evidence="6 7" key="1">
    <citation type="submission" date="2017-08" db="EMBL/GenBank/DDBJ databases">
        <title>Acidophilic green algal genome provides insights into adaptation to an acidic environment.</title>
        <authorList>
            <person name="Hirooka S."/>
            <person name="Hirose Y."/>
            <person name="Kanesaki Y."/>
            <person name="Higuchi S."/>
            <person name="Fujiwara T."/>
            <person name="Onuma R."/>
            <person name="Era A."/>
            <person name="Ohbayashi R."/>
            <person name="Uzuka A."/>
            <person name="Nozaki H."/>
            <person name="Yoshikawa H."/>
            <person name="Miyagishima S.Y."/>
        </authorList>
    </citation>
    <scope>NUCLEOTIDE SEQUENCE [LARGE SCALE GENOMIC DNA]</scope>
    <source>
        <strain evidence="6 7">NIES-2499</strain>
    </source>
</reference>
<dbReference type="GO" id="GO:0005524">
    <property type="term" value="F:ATP binding"/>
    <property type="evidence" value="ECO:0007669"/>
    <property type="project" value="InterPro"/>
</dbReference>
<evidence type="ECO:0000259" key="5">
    <source>
        <dbReference type="PROSITE" id="PS51194"/>
    </source>
</evidence>
<dbReference type="Proteomes" id="UP000232323">
    <property type="component" value="Unassembled WGS sequence"/>
</dbReference>
<feature type="compositionally biased region" description="Acidic residues" evidence="3">
    <location>
        <begin position="538"/>
        <end position="557"/>
    </location>
</feature>
<feature type="region of interest" description="Disordered" evidence="3">
    <location>
        <begin position="538"/>
        <end position="559"/>
    </location>
</feature>
<evidence type="ECO:0000313" key="7">
    <source>
        <dbReference type="Proteomes" id="UP000232323"/>
    </source>
</evidence>
<dbReference type="Pfam" id="PF00271">
    <property type="entry name" value="Helicase_C"/>
    <property type="match status" value="1"/>
</dbReference>
<dbReference type="AlphaFoldDB" id="A0A250XPS2"/>
<accession>A0A250XPS2</accession>
<dbReference type="InterPro" id="IPR049730">
    <property type="entry name" value="SNF2/RAD54-like_C"/>
</dbReference>
<gene>
    <name evidence="6" type="ORF">CEUSTIGMA_g12504.t1</name>
</gene>
<dbReference type="CDD" id="cd18793">
    <property type="entry name" value="SF2_C_SNF"/>
    <property type="match status" value="1"/>
</dbReference>
<evidence type="ECO:0000259" key="4">
    <source>
        <dbReference type="PROSITE" id="PS51192"/>
    </source>
</evidence>
<feature type="domain" description="Helicase C-terminal" evidence="5">
    <location>
        <begin position="877"/>
        <end position="1028"/>
    </location>
</feature>
<dbReference type="Gene3D" id="3.40.50.10810">
    <property type="entry name" value="Tandem AAA-ATPase domain"/>
    <property type="match status" value="2"/>
</dbReference>
<dbReference type="GO" id="GO:0016787">
    <property type="term" value="F:hydrolase activity"/>
    <property type="evidence" value="ECO:0007669"/>
    <property type="project" value="UniProtKB-KW"/>
</dbReference>
<dbReference type="PROSITE" id="PS51194">
    <property type="entry name" value="HELICASE_CTER"/>
    <property type="match status" value="1"/>
</dbReference>
<dbReference type="Pfam" id="PF00176">
    <property type="entry name" value="SNF2-rel_dom"/>
    <property type="match status" value="1"/>
</dbReference>
<dbReference type="PROSITE" id="PS51192">
    <property type="entry name" value="HELICASE_ATP_BIND_1"/>
    <property type="match status" value="1"/>
</dbReference>
<evidence type="ECO:0000313" key="6">
    <source>
        <dbReference type="EMBL" id="GAX85084.1"/>
    </source>
</evidence>
<keyword evidence="2" id="KW-0175">Coiled coil</keyword>
<dbReference type="OrthoDB" id="1738433at2759"/>